<name>A0AAW9PQU4_9CYAN</name>
<comment type="catalytic activity">
    <reaction evidence="10">
        <text>L-aspartate + O2 = iminosuccinate + H2O2</text>
        <dbReference type="Rhea" id="RHEA:25876"/>
        <dbReference type="ChEBI" id="CHEBI:15379"/>
        <dbReference type="ChEBI" id="CHEBI:16240"/>
        <dbReference type="ChEBI" id="CHEBI:29991"/>
        <dbReference type="ChEBI" id="CHEBI:77875"/>
        <dbReference type="EC" id="1.4.3.16"/>
    </reaction>
    <physiologicalReaction direction="left-to-right" evidence="10">
        <dbReference type="Rhea" id="RHEA:25877"/>
    </physiologicalReaction>
</comment>
<evidence type="ECO:0000256" key="13">
    <source>
        <dbReference type="RuleBase" id="RU362049"/>
    </source>
</evidence>
<comment type="function">
    <text evidence="13">Catalyzes the oxidation of L-aspartate to iminoaspartate.</text>
</comment>
<proteinExistence type="inferred from homology"/>
<dbReference type="RefSeq" id="WP_330483287.1">
    <property type="nucleotide sequence ID" value="NZ_JAZBJZ010000027.1"/>
</dbReference>
<evidence type="ECO:0000256" key="8">
    <source>
        <dbReference type="ARBA" id="ARBA00022827"/>
    </source>
</evidence>
<protein>
    <recommendedName>
        <fullName evidence="5 11">L-aspartate oxidase</fullName>
        <ecNumber evidence="4 11">1.4.3.16</ecNumber>
    </recommendedName>
</protein>
<dbReference type="SUPFAM" id="SSF51905">
    <property type="entry name" value="FAD/NAD(P)-binding domain"/>
    <property type="match status" value="1"/>
</dbReference>
<evidence type="ECO:0000256" key="12">
    <source>
        <dbReference type="PIRSR" id="PIRSR000171-1"/>
    </source>
</evidence>
<dbReference type="InterPro" id="IPR015939">
    <property type="entry name" value="Fum_Rdtase/Succ_DH_flav-like_C"/>
</dbReference>
<dbReference type="SUPFAM" id="SSF46977">
    <property type="entry name" value="Succinate dehydrogenase/fumarate reductase flavoprotein C-terminal domain"/>
    <property type="match status" value="1"/>
</dbReference>
<reference evidence="16" key="1">
    <citation type="submission" date="2024-01" db="EMBL/GenBank/DDBJ databases">
        <title>Bank of Algae and Cyanobacteria of the Azores (BACA) strain genomes.</title>
        <authorList>
            <person name="Luz R."/>
            <person name="Cordeiro R."/>
            <person name="Fonseca A."/>
            <person name="Goncalves V."/>
        </authorList>
    </citation>
    <scope>NUCLEOTIDE SEQUENCE</scope>
    <source>
        <strain evidence="16">BACA0141</strain>
    </source>
</reference>
<evidence type="ECO:0000256" key="6">
    <source>
        <dbReference type="ARBA" id="ARBA00022630"/>
    </source>
</evidence>
<dbReference type="Gene3D" id="3.90.700.10">
    <property type="entry name" value="Succinate dehydrogenase/fumarate reductase flavoprotein, catalytic domain"/>
    <property type="match status" value="1"/>
</dbReference>
<dbReference type="InterPro" id="IPR027477">
    <property type="entry name" value="Succ_DH/fumarate_Rdtase_cat_sf"/>
</dbReference>
<dbReference type="NCBIfam" id="TIGR00551">
    <property type="entry name" value="nadB"/>
    <property type="match status" value="1"/>
</dbReference>
<sequence length="554" mass="59871">MNKSQFDAIVVGGGAAGLYTALSLASMGDRQIALITKDNLTISASDWAQGGIAAVVSVDDSTILHAEDTLQAGVGLCESEAVEVLVNAAKPQIEKLIEFGVDFDRHGDSLALTLEAAHSRRRVLHAADATGRALVSTLAKQVLEQPNIHVLKETLVLDLCMERGRCVGAFCLDLAQKSLGETNAPELFLAPVVVLATGGGAQVFAQTTNPTASTGDGVAIAWRAGALIRDMEFVQFHPTALAVTGAPRFLISEAVRGEGAHLIDAKGDRFAFTYHPQGELAPRDVVSRAIFTHLQTTGEPTVFLDLSPISPETIAYRFPNIIKICQKWQIDIFSHPIPVTPAAHYCMGGIVTDTWGKSSLLGLYAVGETASTGVHGANRLASNSLLECFVFGARLAEGVKQSFATSSQIESLSNPRVSDLAQAWEQKWSENLQAMLLQSDSQVNPQAKLQGIKTALRELTWQAAGICRQADEMVAALAQIQQWRKELAQLTCSDRLWGETCNLADFAYLLVRSALFRTESRGAHYRSDYPSTDPEWQCHTAIAHETINRQPLRT</sequence>
<evidence type="ECO:0000256" key="10">
    <source>
        <dbReference type="ARBA" id="ARBA00048305"/>
    </source>
</evidence>
<comment type="cofactor">
    <cofactor evidence="1 13">
        <name>FAD</name>
        <dbReference type="ChEBI" id="CHEBI:57692"/>
    </cofactor>
</comment>
<evidence type="ECO:0000259" key="14">
    <source>
        <dbReference type="Pfam" id="PF00890"/>
    </source>
</evidence>
<organism evidence="16 17">
    <name type="scientific">Tumidithrix elongata BACA0141</name>
    <dbReference type="NCBI Taxonomy" id="2716417"/>
    <lineage>
        <taxon>Bacteria</taxon>
        <taxon>Bacillati</taxon>
        <taxon>Cyanobacteriota</taxon>
        <taxon>Cyanophyceae</taxon>
        <taxon>Pseudanabaenales</taxon>
        <taxon>Pseudanabaenaceae</taxon>
        <taxon>Tumidithrix</taxon>
        <taxon>Tumidithrix elongata</taxon>
    </lineage>
</organism>
<evidence type="ECO:0000256" key="5">
    <source>
        <dbReference type="ARBA" id="ARBA00021901"/>
    </source>
</evidence>
<evidence type="ECO:0000313" key="16">
    <source>
        <dbReference type="EMBL" id="MEE3716859.1"/>
    </source>
</evidence>
<dbReference type="GO" id="GO:0005737">
    <property type="term" value="C:cytoplasm"/>
    <property type="evidence" value="ECO:0007669"/>
    <property type="project" value="UniProtKB-SubCell"/>
</dbReference>
<feature type="domain" description="FAD-dependent oxidoreductase 2 FAD-binding" evidence="14">
    <location>
        <begin position="7"/>
        <end position="385"/>
    </location>
</feature>
<dbReference type="Pfam" id="PF00890">
    <property type="entry name" value="FAD_binding_2"/>
    <property type="match status" value="1"/>
</dbReference>
<dbReference type="PANTHER" id="PTHR42716:SF2">
    <property type="entry name" value="L-ASPARTATE OXIDASE, CHLOROPLASTIC"/>
    <property type="match status" value="1"/>
</dbReference>
<evidence type="ECO:0000256" key="3">
    <source>
        <dbReference type="ARBA" id="ARBA00008562"/>
    </source>
</evidence>
<dbReference type="EMBL" id="JAZBJZ010000027">
    <property type="protein sequence ID" value="MEE3716859.1"/>
    <property type="molecule type" value="Genomic_DNA"/>
</dbReference>
<evidence type="ECO:0000256" key="7">
    <source>
        <dbReference type="ARBA" id="ARBA00022642"/>
    </source>
</evidence>
<keyword evidence="7 13" id="KW-0662">Pyridine nucleotide biosynthesis</keyword>
<dbReference type="GO" id="GO:0008734">
    <property type="term" value="F:L-aspartate oxidase activity"/>
    <property type="evidence" value="ECO:0007669"/>
    <property type="project" value="UniProtKB-UniRule"/>
</dbReference>
<dbReference type="EC" id="1.4.3.16" evidence="4 11"/>
<dbReference type="GO" id="GO:0033765">
    <property type="term" value="F:steroid dehydrogenase activity, acting on the CH-CH group of donors"/>
    <property type="evidence" value="ECO:0007669"/>
    <property type="project" value="UniProtKB-ARBA"/>
</dbReference>
<feature type="active site" description="Proton acceptor" evidence="12">
    <location>
        <position position="283"/>
    </location>
</feature>
<dbReference type="FunFam" id="3.90.700.10:FF:000002">
    <property type="entry name" value="L-aspartate oxidase"/>
    <property type="match status" value="1"/>
</dbReference>
<dbReference type="Gene3D" id="1.20.58.100">
    <property type="entry name" value="Fumarate reductase/succinate dehydrogenase flavoprotein-like, C-terminal domain"/>
    <property type="match status" value="1"/>
</dbReference>
<dbReference type="PIRSF" id="PIRSF000171">
    <property type="entry name" value="SDHA_APRA_LASPO"/>
    <property type="match status" value="1"/>
</dbReference>
<dbReference type="InterPro" id="IPR005288">
    <property type="entry name" value="NadB"/>
</dbReference>
<evidence type="ECO:0000256" key="2">
    <source>
        <dbReference type="ARBA" id="ARBA00004950"/>
    </source>
</evidence>
<gene>
    <name evidence="16" type="primary">nadB</name>
    <name evidence="16" type="ORF">V2H45_08895</name>
</gene>
<evidence type="ECO:0000256" key="11">
    <source>
        <dbReference type="NCBIfam" id="TIGR00551"/>
    </source>
</evidence>
<evidence type="ECO:0000256" key="4">
    <source>
        <dbReference type="ARBA" id="ARBA00012173"/>
    </source>
</evidence>
<dbReference type="Gene3D" id="3.50.50.60">
    <property type="entry name" value="FAD/NAD(P)-binding domain"/>
    <property type="match status" value="1"/>
</dbReference>
<dbReference type="PANTHER" id="PTHR42716">
    <property type="entry name" value="L-ASPARTATE OXIDASE"/>
    <property type="match status" value="1"/>
</dbReference>
<keyword evidence="9 13" id="KW-0560">Oxidoreductase</keyword>
<dbReference type="InterPro" id="IPR037099">
    <property type="entry name" value="Fum_R/Succ_DH_flav-like_C_sf"/>
</dbReference>
<dbReference type="InterPro" id="IPR036188">
    <property type="entry name" value="FAD/NAD-bd_sf"/>
</dbReference>
<dbReference type="Proteomes" id="UP001333818">
    <property type="component" value="Unassembled WGS sequence"/>
</dbReference>
<evidence type="ECO:0000256" key="1">
    <source>
        <dbReference type="ARBA" id="ARBA00001974"/>
    </source>
</evidence>
<evidence type="ECO:0000259" key="15">
    <source>
        <dbReference type="Pfam" id="PF02910"/>
    </source>
</evidence>
<comment type="caution">
    <text evidence="16">The sequence shown here is derived from an EMBL/GenBank/DDBJ whole genome shotgun (WGS) entry which is preliminary data.</text>
</comment>
<keyword evidence="17" id="KW-1185">Reference proteome</keyword>
<dbReference type="PRINTS" id="PR00368">
    <property type="entry name" value="FADPNR"/>
</dbReference>
<comment type="pathway">
    <text evidence="2 13">Cofactor biosynthesis; NAD(+) biosynthesis; iminoaspartate from L-aspartate (oxidase route): step 1/1.</text>
</comment>
<keyword evidence="6 13" id="KW-0285">Flavoprotein</keyword>
<comment type="similarity">
    <text evidence="3 13">Belongs to the FAD-dependent oxidoreductase 2 family. NadB subfamily.</text>
</comment>
<dbReference type="GO" id="GO:0034628">
    <property type="term" value="P:'de novo' NAD+ biosynthetic process from L-aspartate"/>
    <property type="evidence" value="ECO:0007669"/>
    <property type="project" value="TreeGrafter"/>
</dbReference>
<evidence type="ECO:0000313" key="17">
    <source>
        <dbReference type="Proteomes" id="UP001333818"/>
    </source>
</evidence>
<accession>A0AAW9PQU4</accession>
<keyword evidence="8 13" id="KW-0274">FAD</keyword>
<dbReference type="AlphaFoldDB" id="A0AAW9PQU4"/>
<dbReference type="Pfam" id="PF02910">
    <property type="entry name" value="Succ_DH_flav_C"/>
    <property type="match status" value="1"/>
</dbReference>
<feature type="domain" description="Fumarate reductase/succinate dehydrogenase flavoprotein-like C-terminal" evidence="15">
    <location>
        <begin position="454"/>
        <end position="545"/>
    </location>
</feature>
<comment type="subcellular location">
    <subcellularLocation>
        <location evidence="13">Cytoplasm</location>
    </subcellularLocation>
</comment>
<dbReference type="InterPro" id="IPR003953">
    <property type="entry name" value="FAD-dep_OxRdtase_2_FAD-bd"/>
</dbReference>
<dbReference type="SUPFAM" id="SSF56425">
    <property type="entry name" value="Succinate dehydrogenase/fumarate reductase flavoprotein, catalytic domain"/>
    <property type="match status" value="1"/>
</dbReference>
<evidence type="ECO:0000256" key="9">
    <source>
        <dbReference type="ARBA" id="ARBA00023002"/>
    </source>
</evidence>
<dbReference type="PRINTS" id="PR00411">
    <property type="entry name" value="PNDRDTASEI"/>
</dbReference>